<dbReference type="AlphaFoldDB" id="A0A1H7KK97"/>
<dbReference type="EMBL" id="FOAS01000006">
    <property type="protein sequence ID" value="SEK87202.1"/>
    <property type="molecule type" value="Genomic_DNA"/>
</dbReference>
<sequence length="38" mass="4389">MYTGPGEYMSNIPPWHIFAKYLAQIGMKNEAQFILSQL</sequence>
<keyword evidence="2" id="KW-1185">Reference proteome</keyword>
<reference evidence="1 2" key="1">
    <citation type="submission" date="2016-10" db="EMBL/GenBank/DDBJ databases">
        <authorList>
            <person name="de Groot N.N."/>
        </authorList>
    </citation>
    <scope>NUCLEOTIDE SEQUENCE [LARGE SCALE GENOMIC DNA]</scope>
    <source>
        <strain evidence="1 2">JCM 19513</strain>
    </source>
</reference>
<accession>A0A1H7KK97</accession>
<protein>
    <submittedName>
        <fullName evidence="1">Uncharacterized protein</fullName>
    </submittedName>
</protein>
<organism evidence="1 2">
    <name type="scientific">Atopomonas hussainii</name>
    <dbReference type="NCBI Taxonomy" id="1429083"/>
    <lineage>
        <taxon>Bacteria</taxon>
        <taxon>Pseudomonadati</taxon>
        <taxon>Pseudomonadota</taxon>
        <taxon>Gammaproteobacteria</taxon>
        <taxon>Pseudomonadales</taxon>
        <taxon>Pseudomonadaceae</taxon>
        <taxon>Atopomonas</taxon>
    </lineage>
</organism>
<gene>
    <name evidence="1" type="ORF">SAMN05216214_1061</name>
</gene>
<evidence type="ECO:0000313" key="2">
    <source>
        <dbReference type="Proteomes" id="UP000185766"/>
    </source>
</evidence>
<evidence type="ECO:0000313" key="1">
    <source>
        <dbReference type="EMBL" id="SEK87202.1"/>
    </source>
</evidence>
<dbReference type="Proteomes" id="UP000185766">
    <property type="component" value="Unassembled WGS sequence"/>
</dbReference>
<proteinExistence type="predicted"/>
<name>A0A1H7KK97_9GAMM</name>